<gene>
    <name evidence="1" type="ORF">VNO77_43475</name>
</gene>
<dbReference type="AlphaFoldDB" id="A0AAN9PPG8"/>
<proteinExistence type="predicted"/>
<name>A0AAN9PPG8_CANGL</name>
<sequence length="68" mass="8391">MYHTLCNFEFYLFIYFHYISIRSLNHQALKRTHLDRKFVKIRGPINHKTEQNSRRREECACINVFTLQ</sequence>
<dbReference type="EMBL" id="JAYMYQ010000011">
    <property type="protein sequence ID" value="KAK7305569.1"/>
    <property type="molecule type" value="Genomic_DNA"/>
</dbReference>
<accession>A0AAN9PPG8</accession>
<comment type="caution">
    <text evidence="1">The sequence shown here is derived from an EMBL/GenBank/DDBJ whole genome shotgun (WGS) entry which is preliminary data.</text>
</comment>
<keyword evidence="2" id="KW-1185">Reference proteome</keyword>
<reference evidence="1 2" key="1">
    <citation type="submission" date="2024-01" db="EMBL/GenBank/DDBJ databases">
        <title>The genomes of 5 underutilized Papilionoideae crops provide insights into root nodulation and disease resistanc.</title>
        <authorList>
            <person name="Jiang F."/>
        </authorList>
    </citation>
    <scope>NUCLEOTIDE SEQUENCE [LARGE SCALE GENOMIC DNA]</scope>
    <source>
        <strain evidence="1">LVBAO_FW01</strain>
        <tissue evidence="1">Leaves</tissue>
    </source>
</reference>
<protein>
    <submittedName>
        <fullName evidence="1">Uncharacterized protein</fullName>
    </submittedName>
</protein>
<dbReference type="Proteomes" id="UP001367508">
    <property type="component" value="Unassembled WGS sequence"/>
</dbReference>
<organism evidence="1 2">
    <name type="scientific">Canavalia gladiata</name>
    <name type="common">Sword bean</name>
    <name type="synonym">Dolichos gladiatus</name>
    <dbReference type="NCBI Taxonomy" id="3824"/>
    <lineage>
        <taxon>Eukaryota</taxon>
        <taxon>Viridiplantae</taxon>
        <taxon>Streptophyta</taxon>
        <taxon>Embryophyta</taxon>
        <taxon>Tracheophyta</taxon>
        <taxon>Spermatophyta</taxon>
        <taxon>Magnoliopsida</taxon>
        <taxon>eudicotyledons</taxon>
        <taxon>Gunneridae</taxon>
        <taxon>Pentapetalae</taxon>
        <taxon>rosids</taxon>
        <taxon>fabids</taxon>
        <taxon>Fabales</taxon>
        <taxon>Fabaceae</taxon>
        <taxon>Papilionoideae</taxon>
        <taxon>50 kb inversion clade</taxon>
        <taxon>NPAAA clade</taxon>
        <taxon>indigoferoid/millettioid clade</taxon>
        <taxon>Phaseoleae</taxon>
        <taxon>Canavalia</taxon>
    </lineage>
</organism>
<evidence type="ECO:0000313" key="1">
    <source>
        <dbReference type="EMBL" id="KAK7305569.1"/>
    </source>
</evidence>
<evidence type="ECO:0000313" key="2">
    <source>
        <dbReference type="Proteomes" id="UP001367508"/>
    </source>
</evidence>